<evidence type="ECO:0000256" key="2">
    <source>
        <dbReference type="ARBA" id="ARBA00024200"/>
    </source>
</evidence>
<dbReference type="InterPro" id="IPR044672">
    <property type="entry name" value="MOCS2A"/>
</dbReference>
<evidence type="ECO:0000256" key="1">
    <source>
        <dbReference type="ARBA" id="ARBA00022741"/>
    </source>
</evidence>
<comment type="similarity">
    <text evidence="2">Belongs to the MoaD family.</text>
</comment>
<dbReference type="InterPro" id="IPR003749">
    <property type="entry name" value="ThiS/MoaD-like"/>
</dbReference>
<evidence type="ECO:0000313" key="5">
    <source>
        <dbReference type="Proteomes" id="UP001226084"/>
    </source>
</evidence>
<dbReference type="CDD" id="cd00754">
    <property type="entry name" value="Ubl_MoaD"/>
    <property type="match status" value="1"/>
</dbReference>
<dbReference type="GO" id="GO:0000166">
    <property type="term" value="F:nucleotide binding"/>
    <property type="evidence" value="ECO:0007669"/>
    <property type="project" value="UniProtKB-KW"/>
</dbReference>
<dbReference type="PANTHER" id="PTHR33359:SF1">
    <property type="entry name" value="MOLYBDOPTERIN SYNTHASE SULFUR CARRIER SUBUNIT"/>
    <property type="match status" value="1"/>
</dbReference>
<reference evidence="4" key="1">
    <citation type="submission" date="2023-07" db="EMBL/GenBank/DDBJ databases">
        <title>Functional and genomic diversity of the sorghum phyllosphere microbiome.</title>
        <authorList>
            <person name="Shade A."/>
        </authorList>
    </citation>
    <scope>NUCLEOTIDE SEQUENCE</scope>
    <source>
        <strain evidence="4">SORGH_AS_0457</strain>
    </source>
</reference>
<dbReference type="InterPro" id="IPR012675">
    <property type="entry name" value="Beta-grasp_dom_sf"/>
</dbReference>
<protein>
    <recommendedName>
        <fullName evidence="3">Molybdopterin synthase sulfur carrier subunit</fullName>
    </recommendedName>
</protein>
<keyword evidence="1" id="KW-0547">Nucleotide-binding</keyword>
<name>A0AAP5AIB7_9GAMM</name>
<dbReference type="GO" id="GO:1990133">
    <property type="term" value="C:molybdopterin adenylyltransferase complex"/>
    <property type="evidence" value="ECO:0007669"/>
    <property type="project" value="TreeGrafter"/>
</dbReference>
<evidence type="ECO:0000313" key="4">
    <source>
        <dbReference type="EMBL" id="MDQ1108517.1"/>
    </source>
</evidence>
<evidence type="ECO:0000256" key="3">
    <source>
        <dbReference type="ARBA" id="ARBA00024247"/>
    </source>
</evidence>
<organism evidence="4 5">
    <name type="scientific">Stenotrophomonas rhizophila</name>
    <dbReference type="NCBI Taxonomy" id="216778"/>
    <lineage>
        <taxon>Bacteria</taxon>
        <taxon>Pseudomonadati</taxon>
        <taxon>Pseudomonadota</taxon>
        <taxon>Gammaproteobacteria</taxon>
        <taxon>Lysobacterales</taxon>
        <taxon>Lysobacteraceae</taxon>
        <taxon>Stenotrophomonas</taxon>
    </lineage>
</organism>
<dbReference type="Proteomes" id="UP001226084">
    <property type="component" value="Unassembled WGS sequence"/>
</dbReference>
<dbReference type="PANTHER" id="PTHR33359">
    <property type="entry name" value="MOLYBDOPTERIN SYNTHASE SULFUR CARRIER SUBUNIT"/>
    <property type="match status" value="1"/>
</dbReference>
<gene>
    <name evidence="4" type="ORF">QE424_001676</name>
</gene>
<dbReference type="Pfam" id="PF02597">
    <property type="entry name" value="ThiS"/>
    <property type="match status" value="1"/>
</dbReference>
<sequence length="80" mass="8871">MPQVELNYFAQLREQANRGAERLETDADSLGTLYAQLQARHGFTLPASTLRVAVNERFCGWDHPLQDGDTVVFIPPVNGG</sequence>
<dbReference type="AlphaFoldDB" id="A0AAP5AIB7"/>
<proteinExistence type="inferred from homology"/>
<accession>A0AAP5AIB7</accession>
<dbReference type="GO" id="GO:0006777">
    <property type="term" value="P:Mo-molybdopterin cofactor biosynthetic process"/>
    <property type="evidence" value="ECO:0007669"/>
    <property type="project" value="InterPro"/>
</dbReference>
<dbReference type="SUPFAM" id="SSF54285">
    <property type="entry name" value="MoaD/ThiS"/>
    <property type="match status" value="1"/>
</dbReference>
<dbReference type="EMBL" id="JAUTAS010000001">
    <property type="protein sequence ID" value="MDQ1108517.1"/>
    <property type="molecule type" value="Genomic_DNA"/>
</dbReference>
<dbReference type="Gene3D" id="3.10.20.30">
    <property type="match status" value="1"/>
</dbReference>
<dbReference type="InterPro" id="IPR016155">
    <property type="entry name" value="Mopterin_synth/thiamin_S_b"/>
</dbReference>
<dbReference type="RefSeq" id="WP_307106893.1">
    <property type="nucleotide sequence ID" value="NZ_JAUTAS010000001.1"/>
</dbReference>
<comment type="caution">
    <text evidence="4">The sequence shown here is derived from an EMBL/GenBank/DDBJ whole genome shotgun (WGS) entry which is preliminary data.</text>
</comment>